<evidence type="ECO:0000256" key="5">
    <source>
        <dbReference type="SAM" id="MobiDB-lite"/>
    </source>
</evidence>
<comment type="function">
    <text evidence="4">Catalyzes the dehydration of chorismate into 3-[(1-carboxyvinyl)oxy]benzoate, a step in the biosynthesis of menaquinone (MK, vitamin K2).</text>
</comment>
<dbReference type="HAMAP" id="MF_00995">
    <property type="entry name" value="MqnA"/>
    <property type="match status" value="1"/>
</dbReference>
<dbReference type="Pfam" id="PF02621">
    <property type="entry name" value="VitK2_biosynth"/>
    <property type="match status" value="1"/>
</dbReference>
<dbReference type="Proteomes" id="UP000001549">
    <property type="component" value="Chromosome"/>
</dbReference>
<evidence type="ECO:0000313" key="6">
    <source>
        <dbReference type="EMBL" id="AEH11295.1"/>
    </source>
</evidence>
<name>F8AVI9_9ACTN</name>
<evidence type="ECO:0000313" key="7">
    <source>
        <dbReference type="Proteomes" id="UP000001549"/>
    </source>
</evidence>
<keyword evidence="3 4" id="KW-0456">Lyase</keyword>
<evidence type="ECO:0000256" key="1">
    <source>
        <dbReference type="ARBA" id="ARBA00004863"/>
    </source>
</evidence>
<dbReference type="GO" id="GO:0009234">
    <property type="term" value="P:menaquinone biosynthetic process"/>
    <property type="evidence" value="ECO:0007669"/>
    <property type="project" value="UniProtKB-UniRule"/>
</dbReference>
<dbReference type="STRING" id="656024.FsymDg_4021"/>
<dbReference type="KEGG" id="fsy:FsymDg_4021"/>
<comment type="catalytic activity">
    <reaction evidence="4">
        <text>chorismate = 3-[(1-carboxyvinyl)-oxy]benzoate + H2O</text>
        <dbReference type="Rhea" id="RHEA:40051"/>
        <dbReference type="ChEBI" id="CHEBI:15377"/>
        <dbReference type="ChEBI" id="CHEBI:29748"/>
        <dbReference type="ChEBI" id="CHEBI:76981"/>
        <dbReference type="EC" id="4.2.1.151"/>
    </reaction>
</comment>
<keyword evidence="7" id="KW-1185">Reference proteome</keyword>
<dbReference type="Gene3D" id="3.40.190.10">
    <property type="entry name" value="Periplasmic binding protein-like II"/>
    <property type="match status" value="2"/>
</dbReference>
<dbReference type="PANTHER" id="PTHR37690">
    <property type="entry name" value="CHORISMATE DEHYDRATASE"/>
    <property type="match status" value="1"/>
</dbReference>
<protein>
    <recommendedName>
        <fullName evidence="4">Chorismate dehydratase</fullName>
        <ecNumber evidence="4">4.2.1.151</ecNumber>
    </recommendedName>
    <alternativeName>
        <fullName evidence="4">Menaquinone biosynthetic enzyme MqnA</fullName>
    </alternativeName>
</protein>
<organism evidence="6 7">
    <name type="scientific">Candidatus Protofrankia datiscae</name>
    <dbReference type="NCBI Taxonomy" id="2716812"/>
    <lineage>
        <taxon>Bacteria</taxon>
        <taxon>Bacillati</taxon>
        <taxon>Actinomycetota</taxon>
        <taxon>Actinomycetes</taxon>
        <taxon>Frankiales</taxon>
        <taxon>Frankiaceae</taxon>
        <taxon>Protofrankia</taxon>
    </lineage>
</organism>
<gene>
    <name evidence="4" type="primary">mqnA</name>
    <name evidence="6" type="ordered locus">FsymDg_4021</name>
</gene>
<feature type="compositionally biased region" description="Basic and acidic residues" evidence="5">
    <location>
        <begin position="1"/>
        <end position="23"/>
    </location>
</feature>
<feature type="region of interest" description="Disordered" evidence="5">
    <location>
        <begin position="1"/>
        <end position="47"/>
    </location>
</feature>
<accession>F8AVI9</accession>
<sequence>MSGEPSREHDAARKRDATREHDAASQPDITEKCSSVPQRDVTQRRDVTQAAVDVTKITSDVVQVTSDVTQVPGQEAGHTVPPSLPTQSSQPAAPVPVAPVSVLSVPASAFRRPRVGHIQFLNCLPLYWGLVNSGAVLDVELTKDTPDRLNEALVAGDLDIGPISLVEYLRHADELVVLPDLAVGSDGPVLSVVLASAVPVDRIRSVALGSTSRTSVLLAQMLLEDRLGLWPTYTIMPPDLPLMLREADAAVLIGDVALRATYDAERAGEAHPLHVVDLGAAWRDWSGLPMVFAVWAARRDFAQARPGVVKEVHDAFRGSLDLALRQVDAVARHAARWEVFDVATLTRYFTTLDFSLGERQLEGITAFARRAAARDAVPADVNVLFANG</sequence>
<feature type="region of interest" description="Disordered" evidence="5">
    <location>
        <begin position="71"/>
        <end position="92"/>
    </location>
</feature>
<dbReference type="InterPro" id="IPR030868">
    <property type="entry name" value="MqnA"/>
</dbReference>
<dbReference type="SUPFAM" id="SSF53850">
    <property type="entry name" value="Periplasmic binding protein-like II"/>
    <property type="match status" value="1"/>
</dbReference>
<evidence type="ECO:0000256" key="2">
    <source>
        <dbReference type="ARBA" id="ARBA00022428"/>
    </source>
</evidence>
<dbReference type="eggNOG" id="COG1427">
    <property type="taxonomic scope" value="Bacteria"/>
</dbReference>
<dbReference type="AlphaFoldDB" id="F8AVI9"/>
<dbReference type="EC" id="4.2.1.151" evidence="4"/>
<dbReference type="GO" id="GO:0016836">
    <property type="term" value="F:hydro-lyase activity"/>
    <property type="evidence" value="ECO:0007669"/>
    <property type="project" value="UniProtKB-UniRule"/>
</dbReference>
<dbReference type="EMBL" id="CP002801">
    <property type="protein sequence ID" value="AEH11295.1"/>
    <property type="molecule type" value="Genomic_DNA"/>
</dbReference>
<dbReference type="PANTHER" id="PTHR37690:SF1">
    <property type="entry name" value="CHORISMATE DEHYDRATASE"/>
    <property type="match status" value="1"/>
</dbReference>
<comment type="similarity">
    <text evidence="4">Belongs to the MqnA/MqnD family. MqnA subfamily.</text>
</comment>
<dbReference type="UniPathway" id="UPA00079"/>
<evidence type="ECO:0000256" key="3">
    <source>
        <dbReference type="ARBA" id="ARBA00023239"/>
    </source>
</evidence>
<reference evidence="6 7" key="1">
    <citation type="submission" date="2011-05" db="EMBL/GenBank/DDBJ databases">
        <title>Complete sequence of chromosome of Frankia symbiont of Datisca glomerata.</title>
        <authorList>
            <consortium name="US DOE Joint Genome Institute"/>
            <person name="Lucas S."/>
            <person name="Han J."/>
            <person name="Lapidus A."/>
            <person name="Cheng J.-F."/>
            <person name="Goodwin L."/>
            <person name="Pitluck S."/>
            <person name="Peters L."/>
            <person name="Mikhailova N."/>
            <person name="Chertkov O."/>
            <person name="Teshima H."/>
            <person name="Han C."/>
            <person name="Tapia R."/>
            <person name="Land M."/>
            <person name="Hauser L."/>
            <person name="Kyrpides N."/>
            <person name="Ivanova N."/>
            <person name="Pagani I."/>
            <person name="Berry A."/>
            <person name="Pawlowski K."/>
            <person name="Persson T."/>
            <person name="Vanden Heuvel B."/>
            <person name="Benson D."/>
            <person name="Woyke T."/>
        </authorList>
    </citation>
    <scope>NUCLEOTIDE SEQUENCE [LARGE SCALE GENOMIC DNA]</scope>
    <source>
        <strain evidence="7">4085684</strain>
    </source>
</reference>
<dbReference type="InterPro" id="IPR003773">
    <property type="entry name" value="Menaquinone_biosynth"/>
</dbReference>
<proteinExistence type="inferred from homology"/>
<evidence type="ECO:0000256" key="4">
    <source>
        <dbReference type="HAMAP-Rule" id="MF_00995"/>
    </source>
</evidence>
<dbReference type="HOGENOM" id="CLU_059898_0_0_11"/>
<keyword evidence="2 4" id="KW-0474">Menaquinone biosynthesis</keyword>
<dbReference type="CDD" id="cd13634">
    <property type="entry name" value="PBP2_Sco4506"/>
    <property type="match status" value="1"/>
</dbReference>
<comment type="pathway">
    <text evidence="1 4">Quinol/quinone metabolism; menaquinone biosynthesis.</text>
</comment>